<gene>
    <name evidence="9" type="ORF">SAMN05444401_1600</name>
</gene>
<evidence type="ECO:0000256" key="2">
    <source>
        <dbReference type="ARBA" id="ARBA00022448"/>
    </source>
</evidence>
<feature type="transmembrane region" description="Helical" evidence="7">
    <location>
        <begin position="95"/>
        <end position="120"/>
    </location>
</feature>
<dbReference type="SUPFAM" id="SSF161098">
    <property type="entry name" value="MetI-like"/>
    <property type="match status" value="1"/>
</dbReference>
<dbReference type="InterPro" id="IPR035906">
    <property type="entry name" value="MetI-like_sf"/>
</dbReference>
<keyword evidence="6 7" id="KW-0472">Membrane</keyword>
<dbReference type="CDD" id="cd06261">
    <property type="entry name" value="TM_PBP2"/>
    <property type="match status" value="1"/>
</dbReference>
<evidence type="ECO:0000256" key="5">
    <source>
        <dbReference type="ARBA" id="ARBA00022989"/>
    </source>
</evidence>
<dbReference type="Gene3D" id="1.10.3720.10">
    <property type="entry name" value="MetI-like"/>
    <property type="match status" value="1"/>
</dbReference>
<dbReference type="InterPro" id="IPR050366">
    <property type="entry name" value="BP-dependent_transpt_permease"/>
</dbReference>
<evidence type="ECO:0000259" key="8">
    <source>
        <dbReference type="PROSITE" id="PS50928"/>
    </source>
</evidence>
<name>A0A1M6EK58_9CLOT</name>
<dbReference type="Pfam" id="PF12911">
    <property type="entry name" value="OppC_N"/>
    <property type="match status" value="1"/>
</dbReference>
<keyword evidence="5 7" id="KW-1133">Transmembrane helix</keyword>
<keyword evidence="10" id="KW-1185">Reference proteome</keyword>
<dbReference type="PANTHER" id="PTHR43386:SF1">
    <property type="entry name" value="D,D-DIPEPTIDE TRANSPORT SYSTEM PERMEASE PROTEIN DDPC-RELATED"/>
    <property type="match status" value="1"/>
</dbReference>
<evidence type="ECO:0000256" key="3">
    <source>
        <dbReference type="ARBA" id="ARBA00022475"/>
    </source>
</evidence>
<evidence type="ECO:0000313" key="9">
    <source>
        <dbReference type="EMBL" id="SHI85847.1"/>
    </source>
</evidence>
<proteinExistence type="inferred from homology"/>
<dbReference type="AlphaFoldDB" id="A0A1M6EK58"/>
<dbReference type="EMBL" id="FQZO01000002">
    <property type="protein sequence ID" value="SHI85847.1"/>
    <property type="molecule type" value="Genomic_DNA"/>
</dbReference>
<dbReference type="OrthoDB" id="9783218at2"/>
<dbReference type="Proteomes" id="UP000184080">
    <property type="component" value="Unassembled WGS sequence"/>
</dbReference>
<keyword evidence="4 7" id="KW-0812">Transmembrane</keyword>
<evidence type="ECO:0000256" key="1">
    <source>
        <dbReference type="ARBA" id="ARBA00004651"/>
    </source>
</evidence>
<dbReference type="InterPro" id="IPR000515">
    <property type="entry name" value="MetI-like"/>
</dbReference>
<feature type="transmembrane region" description="Helical" evidence="7">
    <location>
        <begin position="132"/>
        <end position="151"/>
    </location>
</feature>
<feature type="domain" description="ABC transmembrane type-1" evidence="8">
    <location>
        <begin position="93"/>
        <end position="291"/>
    </location>
</feature>
<protein>
    <submittedName>
        <fullName evidence="9">Peptide/nickel transport system permease protein</fullName>
    </submittedName>
</protein>
<comment type="subcellular location">
    <subcellularLocation>
        <location evidence="1 7">Cell membrane</location>
        <topology evidence="1 7">Multi-pass membrane protein</topology>
    </subcellularLocation>
</comment>
<comment type="similarity">
    <text evidence="7">Belongs to the binding-protein-dependent transport system permease family.</text>
</comment>
<dbReference type="PROSITE" id="PS50928">
    <property type="entry name" value="ABC_TM1"/>
    <property type="match status" value="1"/>
</dbReference>
<dbReference type="RefSeq" id="WP_073005335.1">
    <property type="nucleotide sequence ID" value="NZ_FQZO01000002.1"/>
</dbReference>
<organism evidence="9 10">
    <name type="scientific">Clostridium amylolyticum</name>
    <dbReference type="NCBI Taxonomy" id="1121298"/>
    <lineage>
        <taxon>Bacteria</taxon>
        <taxon>Bacillati</taxon>
        <taxon>Bacillota</taxon>
        <taxon>Clostridia</taxon>
        <taxon>Eubacteriales</taxon>
        <taxon>Clostridiaceae</taxon>
        <taxon>Clostridium</taxon>
    </lineage>
</organism>
<feature type="transmembrane region" description="Helical" evidence="7">
    <location>
        <begin position="163"/>
        <end position="182"/>
    </location>
</feature>
<dbReference type="InterPro" id="IPR025966">
    <property type="entry name" value="OppC_N"/>
</dbReference>
<keyword evidence="2 7" id="KW-0813">Transport</keyword>
<feature type="transmembrane region" description="Helical" evidence="7">
    <location>
        <begin position="35"/>
        <end position="56"/>
    </location>
</feature>
<evidence type="ECO:0000256" key="4">
    <source>
        <dbReference type="ARBA" id="ARBA00022692"/>
    </source>
</evidence>
<dbReference type="STRING" id="1121298.SAMN05444401_1600"/>
<dbReference type="GO" id="GO:0005886">
    <property type="term" value="C:plasma membrane"/>
    <property type="evidence" value="ECO:0007669"/>
    <property type="project" value="UniProtKB-SubCell"/>
</dbReference>
<keyword evidence="3" id="KW-1003">Cell membrane</keyword>
<feature type="transmembrane region" description="Helical" evidence="7">
    <location>
        <begin position="270"/>
        <end position="291"/>
    </location>
</feature>
<evidence type="ECO:0000313" key="10">
    <source>
        <dbReference type="Proteomes" id="UP000184080"/>
    </source>
</evidence>
<feature type="transmembrane region" description="Helical" evidence="7">
    <location>
        <begin position="213"/>
        <end position="235"/>
    </location>
</feature>
<dbReference type="PANTHER" id="PTHR43386">
    <property type="entry name" value="OLIGOPEPTIDE TRANSPORT SYSTEM PERMEASE PROTEIN APPC"/>
    <property type="match status" value="1"/>
</dbReference>
<sequence>MDMELEVNNTAEKEVILSPWRVSLRRFKKDKLSMAAFYILSFIVIAAIIGPIIYPYKMDTLDLPNMNTPPSLMHLLGTDSLGRDLLSRLFYAGRVSLVIAFLASLVQILIGTVLGVLAGYYGGIVDAVIMKISDVLISMPFLPIFILISDLMSTQDIYSYKRIYIVMIIIGMLTWPGVCRLIRSQVLAMKGREFMEAAEALGIKDSRKLFKYILPNTIGPVIVASTMGIANGVLIETSLSYIRLGVIPPVPSWGNMAQSATDIFTLQYLWWYWLPACVCIFLTITCVNIIGDGLRDAFDVKL</sequence>
<evidence type="ECO:0000256" key="6">
    <source>
        <dbReference type="ARBA" id="ARBA00023136"/>
    </source>
</evidence>
<dbReference type="GO" id="GO:0055085">
    <property type="term" value="P:transmembrane transport"/>
    <property type="evidence" value="ECO:0007669"/>
    <property type="project" value="InterPro"/>
</dbReference>
<reference evidence="9 10" key="1">
    <citation type="submission" date="2016-11" db="EMBL/GenBank/DDBJ databases">
        <authorList>
            <person name="Jaros S."/>
            <person name="Januszkiewicz K."/>
            <person name="Wedrychowicz H."/>
        </authorList>
    </citation>
    <scope>NUCLEOTIDE SEQUENCE [LARGE SCALE GENOMIC DNA]</scope>
    <source>
        <strain evidence="9 10">DSM 21864</strain>
    </source>
</reference>
<evidence type="ECO:0000256" key="7">
    <source>
        <dbReference type="RuleBase" id="RU363032"/>
    </source>
</evidence>
<accession>A0A1M6EK58</accession>
<dbReference type="Pfam" id="PF00528">
    <property type="entry name" value="BPD_transp_1"/>
    <property type="match status" value="1"/>
</dbReference>